<keyword evidence="2" id="KW-1185">Reference proteome</keyword>
<accession>A0A2P7SK44</accession>
<protein>
    <submittedName>
        <fullName evidence="1">Uncharacterized protein</fullName>
    </submittedName>
</protein>
<evidence type="ECO:0000313" key="2">
    <source>
        <dbReference type="Proteomes" id="UP000240653"/>
    </source>
</evidence>
<reference evidence="1 2" key="1">
    <citation type="submission" date="2018-03" db="EMBL/GenBank/DDBJ databases">
        <title>The draft genome of Mesorhizobium soli JCM 19897.</title>
        <authorList>
            <person name="Li L."/>
            <person name="Liu L."/>
            <person name="Liang L."/>
            <person name="Wang T."/>
            <person name="Zhang X."/>
        </authorList>
    </citation>
    <scope>NUCLEOTIDE SEQUENCE [LARGE SCALE GENOMIC DNA]</scope>
    <source>
        <strain evidence="1 2">JCM 19897</strain>
    </source>
</reference>
<name>A0A2P7SK44_9HYPH</name>
<sequence>MKRMASQHKVFTPEHLNIVRRAIERVRLQRRLPRTGAQTERLASKALDLFKAGYIRVEALARALREDG</sequence>
<evidence type="ECO:0000313" key="1">
    <source>
        <dbReference type="EMBL" id="PSJ62872.1"/>
    </source>
</evidence>
<dbReference type="Proteomes" id="UP000240653">
    <property type="component" value="Unassembled WGS sequence"/>
</dbReference>
<comment type="caution">
    <text evidence="1">The sequence shown here is derived from an EMBL/GenBank/DDBJ whole genome shotgun (WGS) entry which is preliminary data.</text>
</comment>
<dbReference type="AlphaFoldDB" id="A0A2P7SK44"/>
<organism evidence="1 2">
    <name type="scientific">Pseudaminobacter soli</name>
    <name type="common">ex Li et al. 2025</name>
    <dbReference type="NCBI Taxonomy" id="1295366"/>
    <lineage>
        <taxon>Bacteria</taxon>
        <taxon>Pseudomonadati</taxon>
        <taxon>Pseudomonadota</taxon>
        <taxon>Alphaproteobacteria</taxon>
        <taxon>Hyphomicrobiales</taxon>
        <taxon>Phyllobacteriaceae</taxon>
        <taxon>Pseudaminobacter</taxon>
    </lineage>
</organism>
<proteinExistence type="predicted"/>
<gene>
    <name evidence="1" type="ORF">C7I85_04660</name>
</gene>
<dbReference type="EMBL" id="PXYL01000002">
    <property type="protein sequence ID" value="PSJ62872.1"/>
    <property type="molecule type" value="Genomic_DNA"/>
</dbReference>